<dbReference type="GO" id="GO:0005634">
    <property type="term" value="C:nucleus"/>
    <property type="evidence" value="ECO:0007669"/>
    <property type="project" value="UniProtKB-SubCell"/>
</dbReference>
<dbReference type="GO" id="GO:0016787">
    <property type="term" value="F:hydrolase activity"/>
    <property type="evidence" value="ECO:0007669"/>
    <property type="project" value="UniProtKB-KW"/>
</dbReference>
<protein>
    <recommendedName>
        <fullName evidence="5">Putative nuclease HARBI1</fullName>
    </recommendedName>
    <alternativeName>
        <fullName evidence="11">Harbinger transposase-derived nuclease</fullName>
    </alternativeName>
</protein>
<feature type="domain" description="DDE Tnp4" evidence="13">
    <location>
        <begin position="156"/>
        <end position="215"/>
    </location>
</feature>
<dbReference type="InterPro" id="IPR045249">
    <property type="entry name" value="HARBI1-like"/>
</dbReference>
<dbReference type="PRINTS" id="PR02086">
    <property type="entry name" value="PUTNUCHARBI1"/>
</dbReference>
<dbReference type="PANTHER" id="PTHR22930:SF85">
    <property type="entry name" value="GH03217P-RELATED"/>
    <property type="match status" value="1"/>
</dbReference>
<dbReference type="AlphaFoldDB" id="A0A914X5H1"/>
<keyword evidence="6" id="KW-0963">Cytoplasm</keyword>
<organism evidence="14 15">
    <name type="scientific">Plectus sambesii</name>
    <dbReference type="NCBI Taxonomy" id="2011161"/>
    <lineage>
        <taxon>Eukaryota</taxon>
        <taxon>Metazoa</taxon>
        <taxon>Ecdysozoa</taxon>
        <taxon>Nematoda</taxon>
        <taxon>Chromadorea</taxon>
        <taxon>Plectida</taxon>
        <taxon>Plectina</taxon>
        <taxon>Plectoidea</taxon>
        <taxon>Plectidae</taxon>
        <taxon>Plectus</taxon>
    </lineage>
</organism>
<dbReference type="PANTHER" id="PTHR22930">
    <property type="match status" value="1"/>
</dbReference>
<sequence length="216" mass="23980">MEGVLRQVNRDEVIDEAFRRAFRRERVLRNHSNPLEMYDDLNLYQRFRFDRQGIVDLAAMLAPALNSRTTKGRPIPPVAQVLIALRFSASGSFQAVAGDSVQVSQPTVSRIIHRVSLAVVRRINNFIIYPSDPAHIARTHQEFFEMAGFPGVVGVVDGTQIKIKAPSANEIDYVGRKGGHTINVHGVALSDDSFSHVLAKYPGSAHDARTFCKSSL</sequence>
<evidence type="ECO:0000256" key="2">
    <source>
        <dbReference type="ARBA" id="ARBA00004123"/>
    </source>
</evidence>
<evidence type="ECO:0000256" key="8">
    <source>
        <dbReference type="ARBA" id="ARBA00022723"/>
    </source>
</evidence>
<dbReference type="Proteomes" id="UP000887566">
    <property type="component" value="Unplaced"/>
</dbReference>
<comment type="similarity">
    <text evidence="4">Belongs to the HARBI1 family.</text>
</comment>
<evidence type="ECO:0000313" key="15">
    <source>
        <dbReference type="WBParaSite" id="PSAMB.scaffold643size44716.g7692.t1"/>
    </source>
</evidence>
<dbReference type="GO" id="GO:0005737">
    <property type="term" value="C:cytoplasm"/>
    <property type="evidence" value="ECO:0007669"/>
    <property type="project" value="UniProtKB-SubCell"/>
</dbReference>
<evidence type="ECO:0000259" key="13">
    <source>
        <dbReference type="Pfam" id="PF13359"/>
    </source>
</evidence>
<dbReference type="Pfam" id="PF13359">
    <property type="entry name" value="DDE_Tnp_4"/>
    <property type="match status" value="1"/>
</dbReference>
<dbReference type="InterPro" id="IPR026103">
    <property type="entry name" value="HARBI1_animal"/>
</dbReference>
<keyword evidence="14" id="KW-1185">Reference proteome</keyword>
<dbReference type="WBParaSite" id="PSAMB.scaffold643size44716.g7692.t1">
    <property type="protein sequence ID" value="PSAMB.scaffold643size44716.g7692.t1"/>
    <property type="gene ID" value="PSAMB.scaffold643size44716.g7692"/>
</dbReference>
<evidence type="ECO:0000256" key="5">
    <source>
        <dbReference type="ARBA" id="ARBA00015519"/>
    </source>
</evidence>
<evidence type="ECO:0000256" key="7">
    <source>
        <dbReference type="ARBA" id="ARBA00022722"/>
    </source>
</evidence>
<evidence type="ECO:0000256" key="4">
    <source>
        <dbReference type="ARBA" id="ARBA00006958"/>
    </source>
</evidence>
<comment type="subcellular location">
    <subcellularLocation>
        <location evidence="3">Cytoplasm</location>
    </subcellularLocation>
    <subcellularLocation>
        <location evidence="2">Nucleus</location>
    </subcellularLocation>
</comment>
<evidence type="ECO:0000256" key="3">
    <source>
        <dbReference type="ARBA" id="ARBA00004496"/>
    </source>
</evidence>
<keyword evidence="7" id="KW-0540">Nuclease</keyword>
<comment type="function">
    <text evidence="12">Transposase-derived protein that may have nuclease activity. Does not have transposase activity.</text>
</comment>
<comment type="cofactor">
    <cofactor evidence="1">
        <name>a divalent metal cation</name>
        <dbReference type="ChEBI" id="CHEBI:60240"/>
    </cofactor>
</comment>
<name>A0A914X5H1_9BILA</name>
<dbReference type="GO" id="GO:0046872">
    <property type="term" value="F:metal ion binding"/>
    <property type="evidence" value="ECO:0007669"/>
    <property type="project" value="UniProtKB-KW"/>
</dbReference>
<evidence type="ECO:0000256" key="10">
    <source>
        <dbReference type="ARBA" id="ARBA00023242"/>
    </source>
</evidence>
<evidence type="ECO:0000256" key="12">
    <source>
        <dbReference type="ARBA" id="ARBA00045850"/>
    </source>
</evidence>
<keyword evidence="9" id="KW-0378">Hydrolase</keyword>
<evidence type="ECO:0000256" key="1">
    <source>
        <dbReference type="ARBA" id="ARBA00001968"/>
    </source>
</evidence>
<evidence type="ECO:0000256" key="9">
    <source>
        <dbReference type="ARBA" id="ARBA00022801"/>
    </source>
</evidence>
<evidence type="ECO:0000256" key="11">
    <source>
        <dbReference type="ARBA" id="ARBA00030126"/>
    </source>
</evidence>
<accession>A0A914X5H1</accession>
<evidence type="ECO:0000256" key="6">
    <source>
        <dbReference type="ARBA" id="ARBA00022490"/>
    </source>
</evidence>
<evidence type="ECO:0000313" key="14">
    <source>
        <dbReference type="Proteomes" id="UP000887566"/>
    </source>
</evidence>
<dbReference type="InterPro" id="IPR027806">
    <property type="entry name" value="HARBI1_dom"/>
</dbReference>
<proteinExistence type="inferred from homology"/>
<reference evidence="15" key="1">
    <citation type="submission" date="2022-11" db="UniProtKB">
        <authorList>
            <consortium name="WormBaseParasite"/>
        </authorList>
    </citation>
    <scope>IDENTIFICATION</scope>
</reference>
<keyword evidence="10" id="KW-0539">Nucleus</keyword>
<dbReference type="GO" id="GO:0004518">
    <property type="term" value="F:nuclease activity"/>
    <property type="evidence" value="ECO:0007669"/>
    <property type="project" value="UniProtKB-KW"/>
</dbReference>
<keyword evidence="8" id="KW-0479">Metal-binding</keyword>